<keyword evidence="18" id="KW-1185">Reference proteome</keyword>
<dbReference type="Gene3D" id="3.40.1800.20">
    <property type="match status" value="1"/>
</dbReference>
<dbReference type="SMART" id="SM00868">
    <property type="entry name" value="zf-AD"/>
    <property type="match status" value="1"/>
</dbReference>
<dbReference type="FunFam" id="3.30.160.60:FF:000446">
    <property type="entry name" value="Zinc finger protein"/>
    <property type="match status" value="2"/>
</dbReference>
<feature type="domain" description="C2H2-type" evidence="15">
    <location>
        <begin position="329"/>
        <end position="356"/>
    </location>
</feature>
<dbReference type="Gene3D" id="3.30.160.60">
    <property type="entry name" value="Classic Zinc Finger"/>
    <property type="match status" value="8"/>
</dbReference>
<evidence type="ECO:0000256" key="11">
    <source>
        <dbReference type="ARBA" id="ARBA00037948"/>
    </source>
</evidence>
<dbReference type="PROSITE" id="PS50157">
    <property type="entry name" value="ZINC_FINGER_C2H2_2"/>
    <property type="match status" value="8"/>
</dbReference>
<keyword evidence="6 13" id="KW-0862">Zinc</keyword>
<evidence type="ECO:0000259" key="15">
    <source>
        <dbReference type="PROSITE" id="PS50157"/>
    </source>
</evidence>
<dbReference type="SUPFAM" id="SSF57716">
    <property type="entry name" value="Glucocorticoid receptor-like (DNA-binding domain)"/>
    <property type="match status" value="1"/>
</dbReference>
<dbReference type="PROSITE" id="PS51915">
    <property type="entry name" value="ZAD"/>
    <property type="match status" value="1"/>
</dbReference>
<dbReference type="FunFam" id="3.30.160.60:FF:002468">
    <property type="entry name" value="Uncharacterized protein, isoform B"/>
    <property type="match status" value="1"/>
</dbReference>
<feature type="binding site" evidence="13">
    <location>
        <position position="15"/>
    </location>
    <ligand>
        <name>Zn(2+)</name>
        <dbReference type="ChEBI" id="CHEBI:29105"/>
    </ligand>
</feature>
<dbReference type="GO" id="GO:0000978">
    <property type="term" value="F:RNA polymerase II cis-regulatory region sequence-specific DNA binding"/>
    <property type="evidence" value="ECO:0007669"/>
    <property type="project" value="TreeGrafter"/>
</dbReference>
<comment type="similarity">
    <text evidence="2">Belongs to the krueppel C2H2-type zinc-finger protein family.</text>
</comment>
<feature type="compositionally biased region" description="Polar residues" evidence="14">
    <location>
        <begin position="527"/>
        <end position="577"/>
    </location>
</feature>
<evidence type="ECO:0000256" key="7">
    <source>
        <dbReference type="ARBA" id="ARBA00023015"/>
    </source>
</evidence>
<dbReference type="FunFam" id="3.30.160.60:FF:001480">
    <property type="entry name" value="Si:cabz01071911.3"/>
    <property type="match status" value="1"/>
</dbReference>
<evidence type="ECO:0000313" key="18">
    <source>
        <dbReference type="Proteomes" id="UP001200034"/>
    </source>
</evidence>
<feature type="binding site" evidence="13">
    <location>
        <position position="12"/>
    </location>
    <ligand>
        <name>Zn(2+)</name>
        <dbReference type="ChEBI" id="CHEBI:29105"/>
    </ligand>
</feature>
<dbReference type="InterPro" id="IPR012934">
    <property type="entry name" value="Znf_AD"/>
</dbReference>
<proteinExistence type="inferred from homology"/>
<feature type="domain" description="ZAD" evidence="16">
    <location>
        <begin position="10"/>
        <end position="91"/>
    </location>
</feature>
<feature type="domain" description="C2H2-type" evidence="15">
    <location>
        <begin position="385"/>
        <end position="412"/>
    </location>
</feature>
<dbReference type="FunFam" id="3.30.160.60:FF:000367">
    <property type="entry name" value="Zinc finger protein 572"/>
    <property type="match status" value="1"/>
</dbReference>
<dbReference type="FunFam" id="3.30.160.60:FF:002456">
    <property type="entry name" value="Uncharacterized protein, isoform A"/>
    <property type="match status" value="1"/>
</dbReference>
<dbReference type="InterPro" id="IPR036236">
    <property type="entry name" value="Znf_C2H2_sf"/>
</dbReference>
<dbReference type="Pfam" id="PF00096">
    <property type="entry name" value="zf-C2H2"/>
    <property type="match status" value="7"/>
</dbReference>
<feature type="region of interest" description="Disordered" evidence="14">
    <location>
        <begin position="266"/>
        <end position="288"/>
    </location>
</feature>
<evidence type="ECO:0000256" key="6">
    <source>
        <dbReference type="ARBA" id="ARBA00022833"/>
    </source>
</evidence>
<keyword evidence="8" id="KW-0238">DNA-binding</keyword>
<dbReference type="PANTHER" id="PTHR24388:SF54">
    <property type="entry name" value="PROTEIN ESCARGOT"/>
    <property type="match status" value="1"/>
</dbReference>
<evidence type="ECO:0000256" key="2">
    <source>
        <dbReference type="ARBA" id="ARBA00006991"/>
    </source>
</evidence>
<evidence type="ECO:0000256" key="9">
    <source>
        <dbReference type="ARBA" id="ARBA00023163"/>
    </source>
</evidence>
<feature type="binding site" evidence="13">
    <location>
        <position position="67"/>
    </location>
    <ligand>
        <name>Zn(2+)</name>
        <dbReference type="ChEBI" id="CHEBI:29105"/>
    </ligand>
</feature>
<dbReference type="EMBL" id="JAJJHW010000095">
    <property type="protein sequence ID" value="KAH8386921.1"/>
    <property type="molecule type" value="Genomic_DNA"/>
</dbReference>
<evidence type="ECO:0000256" key="4">
    <source>
        <dbReference type="ARBA" id="ARBA00022737"/>
    </source>
</evidence>
<dbReference type="PANTHER" id="PTHR24388">
    <property type="entry name" value="ZINC FINGER PROTEIN"/>
    <property type="match status" value="1"/>
</dbReference>
<name>A0AAD4PPS3_9MUSC</name>
<dbReference type="GO" id="GO:0005634">
    <property type="term" value="C:nucleus"/>
    <property type="evidence" value="ECO:0007669"/>
    <property type="project" value="UniProtKB-SubCell"/>
</dbReference>
<keyword evidence="9" id="KW-0804">Transcription</keyword>
<dbReference type="Proteomes" id="UP001200034">
    <property type="component" value="Unassembled WGS sequence"/>
</dbReference>
<feature type="domain" description="C2H2-type" evidence="15">
    <location>
        <begin position="441"/>
        <end position="468"/>
    </location>
</feature>
<reference evidence="17" key="1">
    <citation type="journal article" date="2021" name="Mol. Ecol. Resour.">
        <title>Phylogenomic analyses of the genus Drosophila reveals genomic signals of climate adaptation.</title>
        <authorList>
            <person name="Li F."/>
            <person name="Rane R.V."/>
            <person name="Luria V."/>
            <person name="Xiong Z."/>
            <person name="Chen J."/>
            <person name="Li Z."/>
            <person name="Catullo R.A."/>
            <person name="Griffin P.C."/>
            <person name="Schiffer M."/>
            <person name="Pearce S."/>
            <person name="Lee S.F."/>
            <person name="McElroy K."/>
            <person name="Stocker A."/>
            <person name="Shirriffs J."/>
            <person name="Cockerell F."/>
            <person name="Coppin C."/>
            <person name="Sgro C.M."/>
            <person name="Karger A."/>
            <person name="Cain J.W."/>
            <person name="Weber J.A."/>
            <person name="Santpere G."/>
            <person name="Kirschner M.W."/>
            <person name="Hoffmann A.A."/>
            <person name="Oakeshott J.G."/>
            <person name="Zhang G."/>
        </authorList>
    </citation>
    <scope>NUCLEOTIDE SEQUENCE</scope>
    <source>
        <strain evidence="17">BGI-SZ-2011g</strain>
    </source>
</reference>
<dbReference type="InterPro" id="IPR013087">
    <property type="entry name" value="Znf_C2H2_type"/>
</dbReference>
<evidence type="ECO:0000256" key="1">
    <source>
        <dbReference type="ARBA" id="ARBA00004123"/>
    </source>
</evidence>
<feature type="binding site" evidence="13">
    <location>
        <position position="64"/>
    </location>
    <ligand>
        <name>Zn(2+)</name>
        <dbReference type="ChEBI" id="CHEBI:29105"/>
    </ligand>
</feature>
<evidence type="ECO:0000256" key="12">
    <source>
        <dbReference type="PROSITE-ProRule" id="PRU00042"/>
    </source>
</evidence>
<protein>
    <submittedName>
        <fullName evidence="17">Uncharacterized protein</fullName>
    </submittedName>
</protein>
<dbReference type="Pfam" id="PF07776">
    <property type="entry name" value="zf-AD"/>
    <property type="match status" value="1"/>
</dbReference>
<sequence>MSGHKAGVVLNCRTCTRACKQYKALQDEIEIGPEGSTTLANMLNYCSSLSFEPQDGAAMPQHICMHCLQLLEQAFNFKRMVIDSDELLRLGLEEVDNNNSGDAAVNNQEYVMIELLSGGNEAETVATTKTNSGPHEVAALVDTYSEQEQPEHEFVIEEITETEADDVDDTETDDAIESLTDFQPADIEYVTIKSEYDSQLEEEEEDDIEVMVDETPQLQTVSEQMHLQMLDDQMVIISGEEQIDEVIGEVEADDILDIEREEHLMTGDSEDGEDFLDDSMDESPGHQQASTGVVIGEVLPHVCHVCNKAFRQQCRLNQHMRSHVDEKLYTCEMCGKKLKHLRNYKEHMLTHTNIKPHQCPVCSRFYRTNSTLAAHMRTHAEDKPYKCDQCGRSYAAFDHLRRHKLTHTGERPYACDLCDKAYYDSSSLRQHKISHTGEKAFTCEICGVGLSQKSGYKKHMLVHSGEKPHKCPICERAFTFTSNLNAHVRLHSGEKPFKCDKCMKAFPTKKRLNSHLRVHNKEAPVTATISSSGQQLATANNGNTNAHSQPSQSERLSTSAVTTGRRTALSTTMPDVSDQQVSTSKVVVVL</sequence>
<comment type="caution">
    <text evidence="17">The sequence shown here is derived from an EMBL/GenBank/DDBJ whole genome shotgun (WGS) entry which is preliminary data.</text>
</comment>
<evidence type="ECO:0000256" key="8">
    <source>
        <dbReference type="ARBA" id="ARBA00023125"/>
    </source>
</evidence>
<gene>
    <name evidence="17" type="ORF">KR093_003543</name>
</gene>
<feature type="domain" description="C2H2-type" evidence="15">
    <location>
        <begin position="497"/>
        <end position="524"/>
    </location>
</feature>
<keyword evidence="5 12" id="KW-0863">Zinc-finger</keyword>
<keyword evidence="3 13" id="KW-0479">Metal-binding</keyword>
<dbReference type="AlphaFoldDB" id="A0AAD4PPS3"/>
<dbReference type="GO" id="GO:0000785">
    <property type="term" value="C:chromatin"/>
    <property type="evidence" value="ECO:0007669"/>
    <property type="project" value="UniProtKB-ARBA"/>
</dbReference>
<dbReference type="FunFam" id="3.40.1800.20:FF:000019">
    <property type="entry name" value="Zeste-white 5"/>
    <property type="match status" value="1"/>
</dbReference>
<comment type="subcellular location">
    <subcellularLocation>
        <location evidence="1">Nucleus</location>
    </subcellularLocation>
</comment>
<evidence type="ECO:0000259" key="16">
    <source>
        <dbReference type="PROSITE" id="PS51915"/>
    </source>
</evidence>
<evidence type="ECO:0000313" key="17">
    <source>
        <dbReference type="EMBL" id="KAH8386921.1"/>
    </source>
</evidence>
<keyword evidence="7" id="KW-0805">Transcription regulation</keyword>
<feature type="region of interest" description="Disordered" evidence="14">
    <location>
        <begin position="526"/>
        <end position="577"/>
    </location>
</feature>
<evidence type="ECO:0000256" key="10">
    <source>
        <dbReference type="ARBA" id="ARBA00023242"/>
    </source>
</evidence>
<comment type="similarity">
    <text evidence="11">Belongs to the snail C2H2-type zinc-finger protein family.</text>
</comment>
<accession>A0AAD4PPS3</accession>
<dbReference type="InterPro" id="IPR050527">
    <property type="entry name" value="Snail/Krueppel_Znf"/>
</dbReference>
<keyword evidence="10" id="KW-0539">Nucleus</keyword>
<feature type="compositionally biased region" description="Acidic residues" evidence="14">
    <location>
        <begin position="268"/>
        <end position="281"/>
    </location>
</feature>
<evidence type="ECO:0000256" key="3">
    <source>
        <dbReference type="ARBA" id="ARBA00022723"/>
    </source>
</evidence>
<dbReference type="GO" id="GO:0040029">
    <property type="term" value="P:epigenetic regulation of gene expression"/>
    <property type="evidence" value="ECO:0007669"/>
    <property type="project" value="UniProtKB-ARBA"/>
</dbReference>
<dbReference type="SUPFAM" id="SSF57667">
    <property type="entry name" value="beta-beta-alpha zinc fingers"/>
    <property type="match status" value="5"/>
</dbReference>
<dbReference type="GO" id="GO:0000981">
    <property type="term" value="F:DNA-binding transcription factor activity, RNA polymerase II-specific"/>
    <property type="evidence" value="ECO:0007669"/>
    <property type="project" value="TreeGrafter"/>
</dbReference>
<dbReference type="FunFam" id="3.30.160.60:FF:000761">
    <property type="entry name" value="Zinc finger protein 449"/>
    <property type="match status" value="1"/>
</dbReference>
<organism evidence="17 18">
    <name type="scientific">Drosophila rubida</name>
    <dbReference type="NCBI Taxonomy" id="30044"/>
    <lineage>
        <taxon>Eukaryota</taxon>
        <taxon>Metazoa</taxon>
        <taxon>Ecdysozoa</taxon>
        <taxon>Arthropoda</taxon>
        <taxon>Hexapoda</taxon>
        <taxon>Insecta</taxon>
        <taxon>Pterygota</taxon>
        <taxon>Neoptera</taxon>
        <taxon>Endopterygota</taxon>
        <taxon>Diptera</taxon>
        <taxon>Brachycera</taxon>
        <taxon>Muscomorpha</taxon>
        <taxon>Ephydroidea</taxon>
        <taxon>Drosophilidae</taxon>
        <taxon>Drosophila</taxon>
    </lineage>
</organism>
<feature type="domain" description="C2H2-type" evidence="15">
    <location>
        <begin position="413"/>
        <end position="440"/>
    </location>
</feature>
<feature type="domain" description="C2H2-type" evidence="15">
    <location>
        <begin position="469"/>
        <end position="496"/>
    </location>
</feature>
<dbReference type="SMART" id="SM00355">
    <property type="entry name" value="ZnF_C2H2"/>
    <property type="match status" value="8"/>
</dbReference>
<dbReference type="Pfam" id="PF13912">
    <property type="entry name" value="zf-C2H2_6"/>
    <property type="match status" value="1"/>
</dbReference>
<keyword evidence="4" id="KW-0677">Repeat</keyword>
<evidence type="ECO:0000256" key="13">
    <source>
        <dbReference type="PROSITE-ProRule" id="PRU01263"/>
    </source>
</evidence>
<dbReference type="FunFam" id="3.30.160.60:FF:000690">
    <property type="entry name" value="Zinc finger protein 354C"/>
    <property type="match status" value="1"/>
</dbReference>
<dbReference type="GO" id="GO:0003682">
    <property type="term" value="F:chromatin binding"/>
    <property type="evidence" value="ECO:0007669"/>
    <property type="project" value="UniProtKB-ARBA"/>
</dbReference>
<feature type="domain" description="C2H2-type" evidence="15">
    <location>
        <begin position="357"/>
        <end position="384"/>
    </location>
</feature>
<dbReference type="GO" id="GO:0008270">
    <property type="term" value="F:zinc ion binding"/>
    <property type="evidence" value="ECO:0007669"/>
    <property type="project" value="UniProtKB-UniRule"/>
</dbReference>
<evidence type="ECO:0000256" key="14">
    <source>
        <dbReference type="SAM" id="MobiDB-lite"/>
    </source>
</evidence>
<evidence type="ECO:0000256" key="5">
    <source>
        <dbReference type="ARBA" id="ARBA00022771"/>
    </source>
</evidence>
<feature type="domain" description="C2H2-type" evidence="15">
    <location>
        <begin position="301"/>
        <end position="328"/>
    </location>
</feature>
<dbReference type="PROSITE" id="PS00028">
    <property type="entry name" value="ZINC_FINGER_C2H2_1"/>
    <property type="match status" value="8"/>
</dbReference>